<accession>A0ABV8B6T9</accession>
<dbReference type="PANTHER" id="PTHR36112">
    <property type="entry name" value="RIBOSOMAL RNA SMALL SUBUNIT METHYLTRANSFERASE J"/>
    <property type="match status" value="1"/>
</dbReference>
<dbReference type="EC" id="2.1.1.-" evidence="1"/>
<proteinExistence type="predicted"/>
<dbReference type="GO" id="GO:0032259">
    <property type="term" value="P:methylation"/>
    <property type="evidence" value="ECO:0007669"/>
    <property type="project" value="UniProtKB-KW"/>
</dbReference>
<dbReference type="InterPro" id="IPR007536">
    <property type="entry name" value="16SrRNA_methylTrfase_J"/>
</dbReference>
<dbReference type="SUPFAM" id="SSF53335">
    <property type="entry name" value="S-adenosyl-L-methionine-dependent methyltransferases"/>
    <property type="match status" value="1"/>
</dbReference>
<dbReference type="PANTHER" id="PTHR36112:SF1">
    <property type="entry name" value="RIBOSOMAL RNA SMALL SUBUNIT METHYLTRANSFERASE J"/>
    <property type="match status" value="1"/>
</dbReference>
<organism evidence="1 2">
    <name type="scientific">Bacillus songklensis</name>
    <dbReference type="NCBI Taxonomy" id="1069116"/>
    <lineage>
        <taxon>Bacteria</taxon>
        <taxon>Bacillati</taxon>
        <taxon>Bacillota</taxon>
        <taxon>Bacilli</taxon>
        <taxon>Bacillales</taxon>
        <taxon>Bacillaceae</taxon>
        <taxon>Bacillus</taxon>
    </lineage>
</organism>
<dbReference type="Proteomes" id="UP001595752">
    <property type="component" value="Unassembled WGS sequence"/>
</dbReference>
<name>A0ABV8B6T9_9BACI</name>
<dbReference type="RefSeq" id="WP_377917454.1">
    <property type="nucleotide sequence ID" value="NZ_JBHRZT010000068.1"/>
</dbReference>
<keyword evidence="1" id="KW-0808">Transferase</keyword>
<dbReference type="GO" id="GO:0008168">
    <property type="term" value="F:methyltransferase activity"/>
    <property type="evidence" value="ECO:0007669"/>
    <property type="project" value="UniProtKB-KW"/>
</dbReference>
<dbReference type="Gene3D" id="3.40.50.150">
    <property type="entry name" value="Vaccinia Virus protein VP39"/>
    <property type="match status" value="1"/>
</dbReference>
<reference evidence="2" key="1">
    <citation type="journal article" date="2019" name="Int. J. Syst. Evol. Microbiol.">
        <title>The Global Catalogue of Microorganisms (GCM) 10K type strain sequencing project: providing services to taxonomists for standard genome sequencing and annotation.</title>
        <authorList>
            <consortium name="The Broad Institute Genomics Platform"/>
            <consortium name="The Broad Institute Genome Sequencing Center for Infectious Disease"/>
            <person name="Wu L."/>
            <person name="Ma J."/>
        </authorList>
    </citation>
    <scope>NUCLEOTIDE SEQUENCE [LARGE SCALE GENOMIC DNA]</scope>
    <source>
        <strain evidence="2">CCUG 61889</strain>
    </source>
</reference>
<sequence length="258" mass="29658">MIVTTAGRTNEEMVEKAQYIARDLNIPFIERKKEAIKEIQEREEADVLVVGKNRLEIHAKEGADPIFFHPNSAMFRAKRILNGESEPFLEATKLRRGMSFLDCTLGLASDSIIASLAAGEEGRTIGLEGNRFLAYLVKRGLQEWQTDIPKINEAMERIQVVHKNFEAYLHCCPDNCFDVVYFDPMFPETIEESDGIKGLRQVALYSTLTEDVVNEAKRVAKQRIVLKDHWQSPRFERYGFNVYRRKTAKFHFGVIELV</sequence>
<keyword evidence="1" id="KW-0489">Methyltransferase</keyword>
<dbReference type="EMBL" id="JBHRZT010000068">
    <property type="protein sequence ID" value="MFC3885247.1"/>
    <property type="molecule type" value="Genomic_DNA"/>
</dbReference>
<dbReference type="InterPro" id="IPR029063">
    <property type="entry name" value="SAM-dependent_MTases_sf"/>
</dbReference>
<evidence type="ECO:0000313" key="1">
    <source>
        <dbReference type="EMBL" id="MFC3885247.1"/>
    </source>
</evidence>
<evidence type="ECO:0000313" key="2">
    <source>
        <dbReference type="Proteomes" id="UP001595752"/>
    </source>
</evidence>
<dbReference type="Pfam" id="PF04445">
    <property type="entry name" value="SAM_MT"/>
    <property type="match status" value="1"/>
</dbReference>
<gene>
    <name evidence="1" type="ORF">ACFOU2_17915</name>
</gene>
<protein>
    <submittedName>
        <fullName evidence="1">Class I SAM-dependent methyltransferase</fullName>
        <ecNumber evidence="1">2.1.1.-</ecNumber>
    </submittedName>
</protein>
<keyword evidence="2" id="KW-1185">Reference proteome</keyword>
<comment type="caution">
    <text evidence="1">The sequence shown here is derived from an EMBL/GenBank/DDBJ whole genome shotgun (WGS) entry which is preliminary data.</text>
</comment>